<dbReference type="PANTHER" id="PTHR48061">
    <property type="entry name" value="LEUCINE-RICH REPEAT RECEPTOR PROTEIN KINASE EMS1-LIKE-RELATED"/>
    <property type="match status" value="1"/>
</dbReference>
<keyword evidence="2" id="KW-0812">Transmembrane</keyword>
<evidence type="ECO:0000256" key="6">
    <source>
        <dbReference type="ARBA" id="ARBA00023170"/>
    </source>
</evidence>
<evidence type="ECO:0000256" key="7">
    <source>
        <dbReference type="ARBA" id="ARBA00023180"/>
    </source>
</evidence>
<gene>
    <name evidence="8" type="ORF">CISIN_1g037844mg</name>
</gene>
<organism evidence="8 9">
    <name type="scientific">Citrus sinensis</name>
    <name type="common">Sweet orange</name>
    <name type="synonym">Citrus aurantium var. sinensis</name>
    <dbReference type="NCBI Taxonomy" id="2711"/>
    <lineage>
        <taxon>Eukaryota</taxon>
        <taxon>Viridiplantae</taxon>
        <taxon>Streptophyta</taxon>
        <taxon>Embryophyta</taxon>
        <taxon>Tracheophyta</taxon>
        <taxon>Spermatophyta</taxon>
        <taxon>Magnoliopsida</taxon>
        <taxon>eudicotyledons</taxon>
        <taxon>Gunneridae</taxon>
        <taxon>Pentapetalae</taxon>
        <taxon>rosids</taxon>
        <taxon>malvids</taxon>
        <taxon>Sapindales</taxon>
        <taxon>Rutaceae</taxon>
        <taxon>Aurantioideae</taxon>
        <taxon>Citrus</taxon>
    </lineage>
</organism>
<name>A0A067DNV8_CITSI</name>
<dbReference type="SMR" id="A0A067DNV8"/>
<keyword evidence="5" id="KW-0472">Membrane</keyword>
<dbReference type="Proteomes" id="UP000027120">
    <property type="component" value="Unassembled WGS sequence"/>
</dbReference>
<sequence>MSDQAEKKQRNHVIKLDLPSSCLQDSINSSSGLFKLIHLKWLILLFNKFSGFEILIKIINLSRLSYLNLFYSSLSGGLPVSTKYLRSLKVLAIIKCNFCSRITFLLRNLTQLIILHLSQNSFRGRI</sequence>
<dbReference type="InterPro" id="IPR032675">
    <property type="entry name" value="LRR_dom_sf"/>
</dbReference>
<evidence type="ECO:0000313" key="8">
    <source>
        <dbReference type="EMBL" id="KDO40672.1"/>
    </source>
</evidence>
<keyword evidence="7" id="KW-0325">Glycoprotein</keyword>
<dbReference type="EMBL" id="KK785863">
    <property type="protein sequence ID" value="KDO40672.1"/>
    <property type="molecule type" value="Genomic_DNA"/>
</dbReference>
<keyword evidence="4" id="KW-1133">Transmembrane helix</keyword>
<keyword evidence="3" id="KW-0732">Signal</keyword>
<keyword evidence="9" id="KW-1185">Reference proteome</keyword>
<dbReference type="PANTHER" id="PTHR48061:SF12">
    <property type="entry name" value="DISEASE RESISTANCE LIKE PROTEIN"/>
    <property type="match status" value="1"/>
</dbReference>
<dbReference type="Gene3D" id="3.80.10.10">
    <property type="entry name" value="Ribonuclease Inhibitor"/>
    <property type="match status" value="1"/>
</dbReference>
<dbReference type="InterPro" id="IPR046956">
    <property type="entry name" value="RLP23-like"/>
</dbReference>
<evidence type="ECO:0000256" key="2">
    <source>
        <dbReference type="ARBA" id="ARBA00022692"/>
    </source>
</evidence>
<comment type="subcellular location">
    <subcellularLocation>
        <location evidence="1">Membrane</location>
        <topology evidence="1">Single-pass type I membrane protein</topology>
    </subcellularLocation>
</comment>
<dbReference type="GO" id="GO:0016020">
    <property type="term" value="C:membrane"/>
    <property type="evidence" value="ECO:0007669"/>
    <property type="project" value="UniProtKB-SubCell"/>
</dbReference>
<keyword evidence="6" id="KW-0675">Receptor</keyword>
<feature type="non-terminal residue" evidence="8">
    <location>
        <position position="126"/>
    </location>
</feature>
<evidence type="ECO:0000256" key="3">
    <source>
        <dbReference type="ARBA" id="ARBA00022729"/>
    </source>
</evidence>
<evidence type="ECO:0000256" key="4">
    <source>
        <dbReference type="ARBA" id="ARBA00022989"/>
    </source>
</evidence>
<evidence type="ECO:0000313" key="9">
    <source>
        <dbReference type="Proteomes" id="UP000027120"/>
    </source>
</evidence>
<dbReference type="AlphaFoldDB" id="A0A067DNV8"/>
<evidence type="ECO:0000256" key="5">
    <source>
        <dbReference type="ARBA" id="ARBA00023136"/>
    </source>
</evidence>
<proteinExistence type="predicted"/>
<reference evidence="8 9" key="1">
    <citation type="submission" date="2014-04" db="EMBL/GenBank/DDBJ databases">
        <authorList>
            <consortium name="International Citrus Genome Consortium"/>
            <person name="Gmitter F."/>
            <person name="Chen C."/>
            <person name="Farmerie W."/>
            <person name="Harkins T."/>
            <person name="Desany B."/>
            <person name="Mohiuddin M."/>
            <person name="Kodira C."/>
            <person name="Borodovsky M."/>
            <person name="Lomsadze A."/>
            <person name="Burns P."/>
            <person name="Jenkins J."/>
            <person name="Prochnik S."/>
            <person name="Shu S."/>
            <person name="Chapman J."/>
            <person name="Pitluck S."/>
            <person name="Schmutz J."/>
            <person name="Rokhsar D."/>
        </authorList>
    </citation>
    <scope>NUCLEOTIDE SEQUENCE</scope>
</reference>
<protein>
    <submittedName>
        <fullName evidence="8">Uncharacterized protein</fullName>
    </submittedName>
</protein>
<accession>A0A067DNV8</accession>
<dbReference type="SUPFAM" id="SSF52058">
    <property type="entry name" value="L domain-like"/>
    <property type="match status" value="1"/>
</dbReference>
<evidence type="ECO:0000256" key="1">
    <source>
        <dbReference type="ARBA" id="ARBA00004479"/>
    </source>
</evidence>